<dbReference type="PANTHER" id="PTHR11134">
    <property type="entry name" value="ADAPTOR COMPLEX SUBUNIT BETA FAMILY MEMBER"/>
    <property type="match status" value="1"/>
</dbReference>
<dbReference type="PIRSF" id="PIRSF037096">
    <property type="entry name" value="AP3_complex_beta"/>
    <property type="match status" value="1"/>
</dbReference>
<feature type="compositionally biased region" description="Acidic residues" evidence="12">
    <location>
        <begin position="708"/>
        <end position="725"/>
    </location>
</feature>
<organism evidence="14 15">
    <name type="scientific">Phaedon cochleariae</name>
    <name type="common">Mustard beetle</name>
    <dbReference type="NCBI Taxonomy" id="80249"/>
    <lineage>
        <taxon>Eukaryota</taxon>
        <taxon>Metazoa</taxon>
        <taxon>Ecdysozoa</taxon>
        <taxon>Arthropoda</taxon>
        <taxon>Hexapoda</taxon>
        <taxon>Insecta</taxon>
        <taxon>Pterygota</taxon>
        <taxon>Neoptera</taxon>
        <taxon>Endopterygota</taxon>
        <taxon>Coleoptera</taxon>
        <taxon>Polyphaga</taxon>
        <taxon>Cucujiformia</taxon>
        <taxon>Chrysomeloidea</taxon>
        <taxon>Chrysomelidae</taxon>
        <taxon>Chrysomelinae</taxon>
        <taxon>Chrysomelini</taxon>
        <taxon>Phaedon</taxon>
    </lineage>
</organism>
<keyword evidence="15" id="KW-1185">Reference proteome</keyword>
<keyword evidence="4 11" id="KW-0813">Transport</keyword>
<dbReference type="InterPro" id="IPR016024">
    <property type="entry name" value="ARM-type_fold"/>
</dbReference>
<feature type="domain" description="AP-3 complex subunit beta C-terminal" evidence="13">
    <location>
        <begin position="782"/>
        <end position="922"/>
    </location>
</feature>
<feature type="compositionally biased region" description="Polar residues" evidence="12">
    <location>
        <begin position="767"/>
        <end position="778"/>
    </location>
</feature>
<dbReference type="GO" id="GO:0030665">
    <property type="term" value="C:clathrin-coated vesicle membrane"/>
    <property type="evidence" value="ECO:0007669"/>
    <property type="project" value="UniProtKB-SubCell"/>
</dbReference>
<evidence type="ECO:0000256" key="8">
    <source>
        <dbReference type="ARBA" id="ARBA00023136"/>
    </source>
</evidence>
<keyword evidence="6 11" id="KW-0653">Protein transport</keyword>
<evidence type="ECO:0000256" key="3">
    <source>
        <dbReference type="ARBA" id="ARBA00006613"/>
    </source>
</evidence>
<dbReference type="SMART" id="SM01355">
    <property type="entry name" value="AP3B1_C"/>
    <property type="match status" value="1"/>
</dbReference>
<evidence type="ECO:0000256" key="9">
    <source>
        <dbReference type="ARBA" id="ARBA00023329"/>
    </source>
</evidence>
<keyword evidence="9" id="KW-0968">Cytoplasmic vesicle</keyword>
<dbReference type="GO" id="GO:0030123">
    <property type="term" value="C:AP-3 adaptor complex"/>
    <property type="evidence" value="ECO:0007669"/>
    <property type="project" value="UniProtKB-UniRule"/>
</dbReference>
<feature type="region of interest" description="Disordered" evidence="12">
    <location>
        <begin position="642"/>
        <end position="781"/>
    </location>
</feature>
<protein>
    <recommendedName>
        <fullName evidence="11">AP-3 complex subunit beta</fullName>
    </recommendedName>
</protein>
<comment type="function">
    <text evidence="10">Subunit of non-clathrin- and clathrin-associated adaptor protein complex 3 (AP-3) that plays a role in protein sorting in the late-Golgi/trans-Golgi network (TGN) and/or endosomes. The AP complexes mediate both the recruitment of clathrin to membranes and the recognition of sorting signals within the cytosolic tails of transmembrane cargo molecules. AP-3 appears to be involved in the sorting of a subset of transmembrane proteins targeted to lysosomes and lysosome-related organelles. In concert with the BLOC-1 complex, AP-3 is required to target cargos into vesicles assembled at cell bodies for delivery into neurites and nerve terminals.</text>
</comment>
<name>A0A9P0DGA8_PHACE</name>
<dbReference type="SUPFAM" id="SSF48371">
    <property type="entry name" value="ARM repeat"/>
    <property type="match status" value="1"/>
</dbReference>
<evidence type="ECO:0000256" key="5">
    <source>
        <dbReference type="ARBA" id="ARBA00022553"/>
    </source>
</evidence>
<dbReference type="OrthoDB" id="302453at2759"/>
<gene>
    <name evidence="14" type="ORF">PHAECO_LOCUS4498</name>
</gene>
<dbReference type="Pfam" id="PF14796">
    <property type="entry name" value="AP3B1_C"/>
    <property type="match status" value="1"/>
</dbReference>
<keyword evidence="7" id="KW-0333">Golgi apparatus</keyword>
<keyword evidence="8 11" id="KW-0472">Membrane</keyword>
<dbReference type="AlphaFoldDB" id="A0A9P0DGA8"/>
<keyword evidence="5" id="KW-0597">Phosphoprotein</keyword>
<evidence type="ECO:0000256" key="2">
    <source>
        <dbReference type="ARBA" id="ARBA00004555"/>
    </source>
</evidence>
<dbReference type="InterPro" id="IPR002553">
    <property type="entry name" value="Clathrin/coatomer_adapt-like_N"/>
</dbReference>
<dbReference type="InterPro" id="IPR011989">
    <property type="entry name" value="ARM-like"/>
</dbReference>
<reference evidence="14" key="1">
    <citation type="submission" date="2022-01" db="EMBL/GenBank/DDBJ databases">
        <authorList>
            <person name="King R."/>
        </authorList>
    </citation>
    <scope>NUCLEOTIDE SEQUENCE</scope>
</reference>
<dbReference type="InterPro" id="IPR026740">
    <property type="entry name" value="AP3_beta"/>
</dbReference>
<dbReference type="EMBL" id="OU896720">
    <property type="protein sequence ID" value="CAH1153637.1"/>
    <property type="molecule type" value="Genomic_DNA"/>
</dbReference>
<evidence type="ECO:0000256" key="12">
    <source>
        <dbReference type="SAM" id="MobiDB-lite"/>
    </source>
</evidence>
<feature type="compositionally biased region" description="Low complexity" evidence="12">
    <location>
        <begin position="687"/>
        <end position="707"/>
    </location>
</feature>
<comment type="subcellular location">
    <subcellularLocation>
        <location evidence="1">Cytoplasmic vesicle</location>
        <location evidence="1">Clathrin-coated vesicle membrane</location>
        <topology evidence="1">Peripheral membrane protein</topology>
        <orientation evidence="1">Cytoplasmic side</orientation>
    </subcellularLocation>
    <subcellularLocation>
        <location evidence="2">Golgi apparatus</location>
    </subcellularLocation>
</comment>
<feature type="compositionally biased region" description="Acidic residues" evidence="12">
    <location>
        <begin position="732"/>
        <end position="749"/>
    </location>
</feature>
<reference evidence="14" key="2">
    <citation type="submission" date="2022-10" db="EMBL/GenBank/DDBJ databases">
        <authorList>
            <consortium name="ENA_rothamsted_submissions"/>
            <consortium name="culmorum"/>
            <person name="King R."/>
        </authorList>
    </citation>
    <scope>NUCLEOTIDE SEQUENCE</scope>
</reference>
<dbReference type="Gene3D" id="1.25.10.10">
    <property type="entry name" value="Leucine-rich Repeat Variant"/>
    <property type="match status" value="1"/>
</dbReference>
<evidence type="ECO:0000256" key="6">
    <source>
        <dbReference type="ARBA" id="ARBA00022927"/>
    </source>
</evidence>
<dbReference type="Pfam" id="PF24080">
    <property type="entry name" value="AP3B1_C_2"/>
    <property type="match status" value="1"/>
</dbReference>
<dbReference type="InterPro" id="IPR026739">
    <property type="entry name" value="AP_beta"/>
</dbReference>
<dbReference type="GO" id="GO:0006886">
    <property type="term" value="P:intracellular protein transport"/>
    <property type="evidence" value="ECO:0007669"/>
    <property type="project" value="InterPro"/>
</dbReference>
<proteinExistence type="inferred from homology"/>
<evidence type="ECO:0000256" key="11">
    <source>
        <dbReference type="PIRNR" id="PIRNR037096"/>
    </source>
</evidence>
<evidence type="ECO:0000313" key="15">
    <source>
        <dbReference type="Proteomes" id="UP001153737"/>
    </source>
</evidence>
<evidence type="ECO:0000313" key="14">
    <source>
        <dbReference type="EMBL" id="CAH1153637.1"/>
    </source>
</evidence>
<sequence>MAYQLFPSLALHSNILEMLASPSNNTNNNGSYSNDRGSSFDAEYAVDPASGGFFHSDFKKHDDLKEMLDSNKDSLKLEAMKRIIGMVAKGRDASVLFPAVVKNVVSKNIEVKKLVYVYLERYAEEQQDLALLSISTFQRALKEPNQLIRAGALRVLSSIRVKMISPIVMLAIKDAASDMSPYVRKTAAHAIPKLNSLDQELKSELVTVIQKLLADKTVLVIGSAVMAFTEVCPDRVELIHLVFRKLCALLVDVDEWGQVTIVQMLTRYARSQFVDPNLHAQMNDSNGEFYDSGSEASEKHIPSLDPDHRLLLRSTRPLLQSRNAAVVMAVAQLYHHASPKSESMIAAKSLVRFLRSHVEVQSVILNAISSISVKNKGMFEPYLKSFFVRTSDPTNIKLLKLEILTNLTTDANVSVILRELQTYISNSDKHFVAATIQAIGRCACSISEVTDSCLSGLVSLLSNRDEAVVAESVVVIKRLLQTQAADPQEIITHMARLLDSITVAQARAAILWLLGEHSQKVPQVAPDVLRKMAKTFPDEHDIVKLQVMNLAIKLYITNPEQTSLLCQYICNLAKYDQNYDIRDKARLFKQFVPAQEGKIRSQAKRIFLASKPAPMLKIQLTDNEELQLGSLSHYIKQRSNGYEDLPSFPEQAPPGDVRNVEPIVTDDSSRSYKNSVKKKKDSFSWGSENSPNSSSAAESSTSSSEGSSESEEEESSDESEEEETEDKSSAEEASESEESEGYSSDEEAESIPIKNSIKPQPKPLANTKATNSSDSPATIDSKKSNLDLLLDLDEIGTAVPVMTPSLGGFFTPVTPVDLPSTIEAVQPSFVNTKPVELLNRMSGRGLSATYRFTRSPHLYSPSMTNINVMFTNNSSEDVTDIRIGKKNLAVGMSLHDFASISKLSPNCSLPATLGIDFNDTTQPANFEIVSSLGNFNVCVKPQVGELIRPVKMVRSLFIENQSKLCGMREHSGPLSKNIDDIVGRIKEITNLGPLDDSEPNYFRFAGQTVTSSSLVLVTIHKSDNMTLTVNCENIVFGSVMLNELLSNLNL</sequence>
<evidence type="ECO:0000256" key="1">
    <source>
        <dbReference type="ARBA" id="ARBA00004145"/>
    </source>
</evidence>
<accession>A0A9P0DGA8</accession>
<evidence type="ECO:0000259" key="13">
    <source>
        <dbReference type="SMART" id="SM01355"/>
    </source>
</evidence>
<evidence type="ECO:0000256" key="4">
    <source>
        <dbReference type="ARBA" id="ARBA00022448"/>
    </source>
</evidence>
<dbReference type="InterPro" id="IPR056314">
    <property type="entry name" value="AP3B1/2_C"/>
</dbReference>
<dbReference type="InterPro" id="IPR029390">
    <property type="entry name" value="AP3B_C"/>
</dbReference>
<dbReference type="GO" id="GO:0005794">
    <property type="term" value="C:Golgi apparatus"/>
    <property type="evidence" value="ECO:0007669"/>
    <property type="project" value="UniProtKB-SubCell"/>
</dbReference>
<dbReference type="GO" id="GO:0016192">
    <property type="term" value="P:vesicle-mediated transport"/>
    <property type="evidence" value="ECO:0007669"/>
    <property type="project" value="InterPro"/>
</dbReference>
<dbReference type="Pfam" id="PF01602">
    <property type="entry name" value="Adaptin_N"/>
    <property type="match status" value="1"/>
</dbReference>
<evidence type="ECO:0000256" key="7">
    <source>
        <dbReference type="ARBA" id="ARBA00023034"/>
    </source>
</evidence>
<evidence type="ECO:0000256" key="10">
    <source>
        <dbReference type="ARBA" id="ARBA00023570"/>
    </source>
</evidence>
<comment type="similarity">
    <text evidence="3 11">Belongs to the adaptor complexes large subunit family.</text>
</comment>
<dbReference type="Proteomes" id="UP001153737">
    <property type="component" value="Chromosome 14"/>
</dbReference>